<gene>
    <name evidence="1" type="ORF">EJ03DRAFT_123675</name>
</gene>
<name>A0A6G1LK00_9PEZI</name>
<proteinExistence type="predicted"/>
<accession>A0A6G1LK00</accession>
<evidence type="ECO:0000313" key="1">
    <source>
        <dbReference type="EMBL" id="KAF2773205.1"/>
    </source>
</evidence>
<reference evidence="1" key="1">
    <citation type="journal article" date="2020" name="Stud. Mycol.">
        <title>101 Dothideomycetes genomes: a test case for predicting lifestyles and emergence of pathogens.</title>
        <authorList>
            <person name="Haridas S."/>
            <person name="Albert R."/>
            <person name="Binder M."/>
            <person name="Bloem J."/>
            <person name="Labutti K."/>
            <person name="Salamov A."/>
            <person name="Andreopoulos B."/>
            <person name="Baker S."/>
            <person name="Barry K."/>
            <person name="Bills G."/>
            <person name="Bluhm B."/>
            <person name="Cannon C."/>
            <person name="Castanera R."/>
            <person name="Culley D."/>
            <person name="Daum C."/>
            <person name="Ezra D."/>
            <person name="Gonzalez J."/>
            <person name="Henrissat B."/>
            <person name="Kuo A."/>
            <person name="Liang C."/>
            <person name="Lipzen A."/>
            <person name="Lutzoni F."/>
            <person name="Magnuson J."/>
            <person name="Mondo S."/>
            <person name="Nolan M."/>
            <person name="Ohm R."/>
            <person name="Pangilinan J."/>
            <person name="Park H.-J."/>
            <person name="Ramirez L."/>
            <person name="Alfaro M."/>
            <person name="Sun H."/>
            <person name="Tritt A."/>
            <person name="Yoshinaga Y."/>
            <person name="Zwiers L.-H."/>
            <person name="Turgeon B."/>
            <person name="Goodwin S."/>
            <person name="Spatafora J."/>
            <person name="Crous P."/>
            <person name="Grigoriev I."/>
        </authorList>
    </citation>
    <scope>NUCLEOTIDE SEQUENCE</scope>
    <source>
        <strain evidence="1">CBS 116005</strain>
    </source>
</reference>
<organism evidence="1 2">
    <name type="scientific">Teratosphaeria nubilosa</name>
    <dbReference type="NCBI Taxonomy" id="161662"/>
    <lineage>
        <taxon>Eukaryota</taxon>
        <taxon>Fungi</taxon>
        <taxon>Dikarya</taxon>
        <taxon>Ascomycota</taxon>
        <taxon>Pezizomycotina</taxon>
        <taxon>Dothideomycetes</taxon>
        <taxon>Dothideomycetidae</taxon>
        <taxon>Mycosphaerellales</taxon>
        <taxon>Teratosphaeriaceae</taxon>
        <taxon>Teratosphaeria</taxon>
    </lineage>
</organism>
<keyword evidence="2" id="KW-1185">Reference proteome</keyword>
<dbReference type="Proteomes" id="UP000799436">
    <property type="component" value="Unassembled WGS sequence"/>
</dbReference>
<protein>
    <submittedName>
        <fullName evidence="1">Uncharacterized protein</fullName>
    </submittedName>
</protein>
<sequence>MQKRGALSLLHHEFNCVDARIGKQSANAQPLPNDIVSTSTDVRPGLHCTALPQSLPASCLWLSAISLPISHSRCSQNCEGLDFITTVELTCPNQSHAPGTQIAHAQTSRKGVFGVITEVHRMKNAHPQAIGGGDPASRRARSLLLYCLCKIQVLMLLHCHSHRLALVSVVVRPTALAASDLFLHSHELSRDAMRQRSLGSSDKGRDIMRLRWAMHRRCGYFVLCRSAWRKLRLDN</sequence>
<dbReference type="EMBL" id="ML995811">
    <property type="protein sequence ID" value="KAF2773205.1"/>
    <property type="molecule type" value="Genomic_DNA"/>
</dbReference>
<dbReference type="AlphaFoldDB" id="A0A6G1LK00"/>
<evidence type="ECO:0000313" key="2">
    <source>
        <dbReference type="Proteomes" id="UP000799436"/>
    </source>
</evidence>